<dbReference type="Pfam" id="PF03992">
    <property type="entry name" value="ABM"/>
    <property type="match status" value="1"/>
</dbReference>
<accession>A0A3R5UHF0</accession>
<keyword evidence="3" id="KW-1185">Reference proteome</keyword>
<dbReference type="Proteomes" id="UP000286268">
    <property type="component" value="Chromosome"/>
</dbReference>
<reference evidence="2 3" key="1">
    <citation type="submission" date="2018-01" db="EMBL/GenBank/DDBJ databases">
        <title>Genome Sequencing and Assembly of Anaerobacter polyendosporus strain CT4.</title>
        <authorList>
            <person name="Tachaapaikoon C."/>
            <person name="Sutheeworapong S."/>
            <person name="Jenjaroenpun P."/>
            <person name="Wongsurawat T."/>
            <person name="Nookeaw I."/>
            <person name="Cheawchanlertfa P."/>
            <person name="Kosugi A."/>
            <person name="Cheevadhanarak S."/>
            <person name="Ratanakhanokchai K."/>
        </authorList>
    </citation>
    <scope>NUCLEOTIDE SEQUENCE [LARGE SCALE GENOMIC DNA]</scope>
    <source>
        <strain evidence="2 3">CT4</strain>
    </source>
</reference>
<dbReference type="AlphaFoldDB" id="A0A3R5UHF0"/>
<dbReference type="OrthoDB" id="287932at2"/>
<gene>
    <name evidence="2" type="ORF">C1I91_20340</name>
</gene>
<dbReference type="EMBL" id="CP025746">
    <property type="protein sequence ID" value="QAA33789.1"/>
    <property type="molecule type" value="Genomic_DNA"/>
</dbReference>
<evidence type="ECO:0000259" key="1">
    <source>
        <dbReference type="PROSITE" id="PS51725"/>
    </source>
</evidence>
<dbReference type="InterPro" id="IPR050744">
    <property type="entry name" value="AI-2_Isomerase_LsrG"/>
</dbReference>
<protein>
    <submittedName>
        <fullName evidence="2">Antibiotic biosynthesis monooxygenase</fullName>
    </submittedName>
</protein>
<dbReference type="InterPro" id="IPR007138">
    <property type="entry name" value="ABM_dom"/>
</dbReference>
<proteinExistence type="predicted"/>
<dbReference type="KEGG" id="cmah:C1I91_20340"/>
<evidence type="ECO:0000313" key="3">
    <source>
        <dbReference type="Proteomes" id="UP000286268"/>
    </source>
</evidence>
<name>A0A3R5UHF0_9CLOT</name>
<sequence>MLKVVAKHYVISDKVEEVLELAKELVAATVKEEGCISYAMYQDTKDSSILTMIEEWESVEALKKHGQSEHFTTIVPKMAPLMAKPAEMNVYKKVI</sequence>
<dbReference type="Gene3D" id="3.30.70.100">
    <property type="match status" value="1"/>
</dbReference>
<dbReference type="RefSeq" id="WP_128214510.1">
    <property type="nucleotide sequence ID" value="NZ_CP025746.1"/>
</dbReference>
<dbReference type="PROSITE" id="PS51725">
    <property type="entry name" value="ABM"/>
    <property type="match status" value="1"/>
</dbReference>
<keyword evidence="2" id="KW-0503">Monooxygenase</keyword>
<dbReference type="GO" id="GO:0004497">
    <property type="term" value="F:monooxygenase activity"/>
    <property type="evidence" value="ECO:0007669"/>
    <property type="project" value="UniProtKB-KW"/>
</dbReference>
<feature type="domain" description="ABM" evidence="1">
    <location>
        <begin position="2"/>
        <end position="91"/>
    </location>
</feature>
<dbReference type="PANTHER" id="PTHR33336">
    <property type="entry name" value="QUINOL MONOOXYGENASE YGIN-RELATED"/>
    <property type="match status" value="1"/>
</dbReference>
<dbReference type="InterPro" id="IPR011008">
    <property type="entry name" value="Dimeric_a/b-barrel"/>
</dbReference>
<keyword evidence="2" id="KW-0560">Oxidoreductase</keyword>
<organism evidence="2 3">
    <name type="scientific">Clostridium manihotivorum</name>
    <dbReference type="NCBI Taxonomy" id="2320868"/>
    <lineage>
        <taxon>Bacteria</taxon>
        <taxon>Bacillati</taxon>
        <taxon>Bacillota</taxon>
        <taxon>Clostridia</taxon>
        <taxon>Eubacteriales</taxon>
        <taxon>Clostridiaceae</taxon>
        <taxon>Clostridium</taxon>
    </lineage>
</organism>
<dbReference type="SUPFAM" id="SSF54909">
    <property type="entry name" value="Dimeric alpha+beta barrel"/>
    <property type="match status" value="1"/>
</dbReference>
<dbReference type="PANTHER" id="PTHR33336:SF15">
    <property type="entry name" value="ABM DOMAIN-CONTAINING PROTEIN"/>
    <property type="match status" value="1"/>
</dbReference>
<evidence type="ECO:0000313" key="2">
    <source>
        <dbReference type="EMBL" id="QAA33789.1"/>
    </source>
</evidence>